<dbReference type="InterPro" id="IPR006680">
    <property type="entry name" value="Amidohydro-rel"/>
</dbReference>
<dbReference type="Pfam" id="PF04909">
    <property type="entry name" value="Amidohydro_2"/>
    <property type="match status" value="1"/>
</dbReference>
<keyword evidence="5" id="KW-1185">Reference proteome</keyword>
<evidence type="ECO:0000259" key="3">
    <source>
        <dbReference type="Pfam" id="PF04909"/>
    </source>
</evidence>
<evidence type="ECO:0000313" key="5">
    <source>
        <dbReference type="Proteomes" id="UP000324678"/>
    </source>
</evidence>
<dbReference type="SUPFAM" id="SSF51556">
    <property type="entry name" value="Metallo-dependent hydrolases"/>
    <property type="match status" value="1"/>
</dbReference>
<dbReference type="AlphaFoldDB" id="A0A5C1YBG9"/>
<dbReference type="KEGG" id="ail:FLP10_02230"/>
<evidence type="ECO:0000256" key="1">
    <source>
        <dbReference type="ARBA" id="ARBA00038310"/>
    </source>
</evidence>
<evidence type="ECO:0000256" key="2">
    <source>
        <dbReference type="SAM" id="MobiDB-lite"/>
    </source>
</evidence>
<dbReference type="RefSeq" id="WP_149159385.1">
    <property type="nucleotide sequence ID" value="NZ_CP043505.1"/>
</dbReference>
<feature type="region of interest" description="Disordered" evidence="2">
    <location>
        <begin position="290"/>
        <end position="316"/>
    </location>
</feature>
<organism evidence="4 5">
    <name type="scientific">Agromyces intestinalis</name>
    <dbReference type="NCBI Taxonomy" id="2592652"/>
    <lineage>
        <taxon>Bacteria</taxon>
        <taxon>Bacillati</taxon>
        <taxon>Actinomycetota</taxon>
        <taxon>Actinomycetes</taxon>
        <taxon>Micrococcales</taxon>
        <taxon>Microbacteriaceae</taxon>
        <taxon>Agromyces</taxon>
    </lineage>
</organism>
<proteinExistence type="inferred from homology"/>
<gene>
    <name evidence="4" type="ORF">FLP10_02230</name>
</gene>
<feature type="domain" description="Amidohydrolase-related" evidence="3">
    <location>
        <begin position="11"/>
        <end position="287"/>
    </location>
</feature>
<dbReference type="OrthoDB" id="5450317at2"/>
<comment type="similarity">
    <text evidence="1">Belongs to the metallo-dependent hydrolases superfamily.</text>
</comment>
<reference evidence="4 5" key="1">
    <citation type="submission" date="2019-09" db="EMBL/GenBank/DDBJ databases">
        <title>Genome sequencing of strain KACC 19306.</title>
        <authorList>
            <person name="Heo J."/>
            <person name="Kim S.-J."/>
            <person name="Kim J.-S."/>
            <person name="Hong S.-B."/>
            <person name="Kwon S.-W."/>
        </authorList>
    </citation>
    <scope>NUCLEOTIDE SEQUENCE [LARGE SCALE GENOMIC DNA]</scope>
    <source>
        <strain evidence="4 5">KACC 19306</strain>
    </source>
</reference>
<dbReference type="InterPro" id="IPR032466">
    <property type="entry name" value="Metal_Hydrolase"/>
</dbReference>
<dbReference type="GO" id="GO:0016787">
    <property type="term" value="F:hydrolase activity"/>
    <property type="evidence" value="ECO:0007669"/>
    <property type="project" value="UniProtKB-KW"/>
</dbReference>
<dbReference type="Gene3D" id="3.20.20.140">
    <property type="entry name" value="Metal-dependent hydrolases"/>
    <property type="match status" value="1"/>
</dbReference>
<dbReference type="PANTHER" id="PTHR43569:SF2">
    <property type="entry name" value="AMIDOHYDROLASE-RELATED DOMAIN-CONTAINING PROTEIN"/>
    <property type="match status" value="1"/>
</dbReference>
<name>A0A5C1YBG9_9MICO</name>
<dbReference type="PANTHER" id="PTHR43569">
    <property type="entry name" value="AMIDOHYDROLASE"/>
    <property type="match status" value="1"/>
</dbReference>
<dbReference type="EMBL" id="CP043505">
    <property type="protein sequence ID" value="QEO13361.1"/>
    <property type="molecule type" value="Genomic_DNA"/>
</dbReference>
<keyword evidence="4" id="KW-0378">Hydrolase</keyword>
<sequence>MSDSVNTGRTIDAHLHLWNRSGGGYGWVAPELGSLYRDFAADEAEAELRTAGIDAAILVQADDSLADTRFMLAEASANDWIVGVVGWVRLDDEQAAAVQLDELGGESLLRGIRHLVHDDPRDEFLDLPAVRASLRRIAAHDLAFDVPDAWPRHLGATRRLAADVPELTVVVDHLGKPPAGDGFESDAFAAWEREFRAVAALPNTVAKFSGLHLPGAPFDADTVGRLLDTALDAFGADRLLYGGDWPMSVPHGGYAPTWRLMRDALDRLAPQEREAIVGGNAERVYRLLRDQTDESETPQKSPQFRQRAAETSDGSR</sequence>
<protein>
    <submittedName>
        <fullName evidence="4">Amidohydrolase family protein</fullName>
    </submittedName>
</protein>
<feature type="compositionally biased region" description="Basic and acidic residues" evidence="2">
    <location>
        <begin position="307"/>
        <end position="316"/>
    </location>
</feature>
<accession>A0A5C1YBG9</accession>
<dbReference type="Proteomes" id="UP000324678">
    <property type="component" value="Chromosome"/>
</dbReference>
<evidence type="ECO:0000313" key="4">
    <source>
        <dbReference type="EMBL" id="QEO13361.1"/>
    </source>
</evidence>
<dbReference type="InterPro" id="IPR052350">
    <property type="entry name" value="Metallo-dep_Lactonases"/>
</dbReference>